<evidence type="ECO:0000313" key="3">
    <source>
        <dbReference type="Proteomes" id="UP000289738"/>
    </source>
</evidence>
<dbReference type="AlphaFoldDB" id="A0A445EJ24"/>
<evidence type="ECO:0000313" key="2">
    <source>
        <dbReference type="EMBL" id="RYR75352.1"/>
    </source>
</evidence>
<protein>
    <submittedName>
        <fullName evidence="2">Uncharacterized protein</fullName>
    </submittedName>
</protein>
<organism evidence="2 3">
    <name type="scientific">Arachis hypogaea</name>
    <name type="common">Peanut</name>
    <dbReference type="NCBI Taxonomy" id="3818"/>
    <lineage>
        <taxon>Eukaryota</taxon>
        <taxon>Viridiplantae</taxon>
        <taxon>Streptophyta</taxon>
        <taxon>Embryophyta</taxon>
        <taxon>Tracheophyta</taxon>
        <taxon>Spermatophyta</taxon>
        <taxon>Magnoliopsida</taxon>
        <taxon>eudicotyledons</taxon>
        <taxon>Gunneridae</taxon>
        <taxon>Pentapetalae</taxon>
        <taxon>rosids</taxon>
        <taxon>fabids</taxon>
        <taxon>Fabales</taxon>
        <taxon>Fabaceae</taxon>
        <taxon>Papilionoideae</taxon>
        <taxon>50 kb inversion clade</taxon>
        <taxon>dalbergioids sensu lato</taxon>
        <taxon>Dalbergieae</taxon>
        <taxon>Pterocarpus clade</taxon>
        <taxon>Arachis</taxon>
    </lineage>
</organism>
<keyword evidence="3" id="KW-1185">Reference proteome</keyword>
<evidence type="ECO:0000256" key="1">
    <source>
        <dbReference type="SAM" id="MobiDB-lite"/>
    </source>
</evidence>
<feature type="region of interest" description="Disordered" evidence="1">
    <location>
        <begin position="1"/>
        <end position="33"/>
    </location>
</feature>
<comment type="caution">
    <text evidence="2">The sequence shown here is derived from an EMBL/GenBank/DDBJ whole genome shotgun (WGS) entry which is preliminary data.</text>
</comment>
<accession>A0A445EJ24</accession>
<gene>
    <name evidence="2" type="ORF">Ahy_A02g010007</name>
</gene>
<proteinExistence type="predicted"/>
<dbReference type="Proteomes" id="UP000289738">
    <property type="component" value="Chromosome A02"/>
</dbReference>
<dbReference type="EMBL" id="SDMP01000002">
    <property type="protein sequence ID" value="RYR75352.1"/>
    <property type="molecule type" value="Genomic_DNA"/>
</dbReference>
<sequence length="62" mass="7026">MKLRNNQNGGRRRESGNKSKPQTPLIDSFGRPARRRWCTAEENAGLNSAEAQIEIWLSRGSQ</sequence>
<reference evidence="2 3" key="1">
    <citation type="submission" date="2019-01" db="EMBL/GenBank/DDBJ databases">
        <title>Sequencing of cultivated peanut Arachis hypogaea provides insights into genome evolution and oil improvement.</title>
        <authorList>
            <person name="Chen X."/>
        </authorList>
    </citation>
    <scope>NUCLEOTIDE SEQUENCE [LARGE SCALE GENOMIC DNA]</scope>
    <source>
        <strain evidence="3">cv. Fuhuasheng</strain>
        <tissue evidence="2">Leaves</tissue>
    </source>
</reference>
<name>A0A445EJ24_ARAHY</name>